<name>A0A9W8XJG4_9PLEO</name>
<protein>
    <submittedName>
        <fullName evidence="2">Uncharacterized protein</fullName>
    </submittedName>
</protein>
<dbReference type="RefSeq" id="XP_056070635.1">
    <property type="nucleotide sequence ID" value="XM_056216388.1"/>
</dbReference>
<accession>A0A9W8XJG4</accession>
<dbReference type="AlphaFoldDB" id="A0A9W8XJG4"/>
<sequence>MDPPGSPNTARELNVSVGTPATRASDAPPDTLIRIDSVPQAFINQLWSQVRCTKFESPASESNIRLFNDLVRSVMQDNHPLPHLSDVSSMVSSLLLFMLASEECPEEDSRLDDVPEPNIVLVTPQQILMSSDTARSDITSLASPQIELPYSLQALEPAIHEPAPAPPGCVLINLDGDDVFMREEDFGELIDHEGVLMNESEFMQHLAEQWAIEEGEPMVRDQHTETVDSSDPYGLLTWGAVDDVMHGSGRVTFREALDSALGDAFRANGFLMEFDRDRENYRLR</sequence>
<evidence type="ECO:0000256" key="1">
    <source>
        <dbReference type="SAM" id="MobiDB-lite"/>
    </source>
</evidence>
<dbReference type="GeneID" id="80911157"/>
<gene>
    <name evidence="2" type="ORF">N0V89_007627</name>
</gene>
<feature type="region of interest" description="Disordered" evidence="1">
    <location>
        <begin position="1"/>
        <end position="29"/>
    </location>
</feature>
<reference evidence="2" key="1">
    <citation type="submission" date="2022-10" db="EMBL/GenBank/DDBJ databases">
        <title>Tapping the CABI collections for fungal endophytes: first genome assemblies for Collariella, Neodidymelliopsis, Ascochyta clinopodiicola, Didymella pomorum, Didymosphaeria variabile, Neocosmospora piperis and Neocucurbitaria cava.</title>
        <authorList>
            <person name="Hill R."/>
        </authorList>
    </citation>
    <scope>NUCLEOTIDE SEQUENCE</scope>
    <source>
        <strain evidence="2">IMI 356815</strain>
    </source>
</reference>
<evidence type="ECO:0000313" key="3">
    <source>
        <dbReference type="Proteomes" id="UP001140513"/>
    </source>
</evidence>
<feature type="compositionally biased region" description="Polar residues" evidence="1">
    <location>
        <begin position="7"/>
        <end position="19"/>
    </location>
</feature>
<organism evidence="2 3">
    <name type="scientific">Didymosphaeria variabile</name>
    <dbReference type="NCBI Taxonomy" id="1932322"/>
    <lineage>
        <taxon>Eukaryota</taxon>
        <taxon>Fungi</taxon>
        <taxon>Dikarya</taxon>
        <taxon>Ascomycota</taxon>
        <taxon>Pezizomycotina</taxon>
        <taxon>Dothideomycetes</taxon>
        <taxon>Pleosporomycetidae</taxon>
        <taxon>Pleosporales</taxon>
        <taxon>Massarineae</taxon>
        <taxon>Didymosphaeriaceae</taxon>
        <taxon>Didymosphaeria</taxon>
    </lineage>
</organism>
<comment type="caution">
    <text evidence="2">The sequence shown here is derived from an EMBL/GenBank/DDBJ whole genome shotgun (WGS) entry which is preliminary data.</text>
</comment>
<evidence type="ECO:0000313" key="2">
    <source>
        <dbReference type="EMBL" id="KAJ4352279.1"/>
    </source>
</evidence>
<dbReference type="EMBL" id="JAPEUX010000005">
    <property type="protein sequence ID" value="KAJ4352279.1"/>
    <property type="molecule type" value="Genomic_DNA"/>
</dbReference>
<dbReference type="Proteomes" id="UP001140513">
    <property type="component" value="Unassembled WGS sequence"/>
</dbReference>
<proteinExistence type="predicted"/>
<keyword evidence="3" id="KW-1185">Reference proteome</keyword>